<dbReference type="PANTHER" id="PTHR31707">
    <property type="entry name" value="PECTINESTERASE"/>
    <property type="match status" value="1"/>
</dbReference>
<dbReference type="InterPro" id="IPR033131">
    <property type="entry name" value="Pectinesterase_Asp_AS"/>
</dbReference>
<keyword evidence="10" id="KW-0964">Secreted</keyword>
<dbReference type="STRING" id="72664.V4MFH7"/>
<keyword evidence="5 10" id="KW-0378">Hydrolase</keyword>
<dbReference type="Pfam" id="PF01095">
    <property type="entry name" value="Pectinesterase"/>
    <property type="match status" value="1"/>
</dbReference>
<dbReference type="GO" id="GO:0004857">
    <property type="term" value="F:enzyme inhibitor activity"/>
    <property type="evidence" value="ECO:0007669"/>
    <property type="project" value="InterPro"/>
</dbReference>
<dbReference type="Gene3D" id="1.20.140.40">
    <property type="entry name" value="Invertase/pectin methylesterase inhibitor family protein"/>
    <property type="match status" value="1"/>
</dbReference>
<comment type="similarity">
    <text evidence="3">In the C-terminal section; belongs to the pectinesterase family.</text>
</comment>
<evidence type="ECO:0000313" key="13">
    <source>
        <dbReference type="Proteomes" id="UP000030689"/>
    </source>
</evidence>
<evidence type="ECO:0000256" key="2">
    <source>
        <dbReference type="ARBA" id="ARBA00006027"/>
    </source>
</evidence>
<evidence type="ECO:0000256" key="6">
    <source>
        <dbReference type="ARBA" id="ARBA00023085"/>
    </source>
</evidence>
<evidence type="ECO:0000256" key="5">
    <source>
        <dbReference type="ARBA" id="ARBA00022801"/>
    </source>
</evidence>
<evidence type="ECO:0000313" key="12">
    <source>
        <dbReference type="EMBL" id="ESQ30031.1"/>
    </source>
</evidence>
<keyword evidence="10" id="KW-0961">Cell wall biogenesis/degradation</keyword>
<dbReference type="SUPFAM" id="SSF51126">
    <property type="entry name" value="Pectin lyase-like"/>
    <property type="match status" value="1"/>
</dbReference>
<dbReference type="FunFam" id="1.20.140.40:FF:000010">
    <property type="entry name" value="Pectinesterase"/>
    <property type="match status" value="1"/>
</dbReference>
<keyword evidence="13" id="KW-1185">Reference proteome</keyword>
<dbReference type="PROSITE" id="PS00503">
    <property type="entry name" value="PECTINESTERASE_2"/>
    <property type="match status" value="1"/>
</dbReference>
<organism evidence="12 13">
    <name type="scientific">Eutrema salsugineum</name>
    <name type="common">Saltwater cress</name>
    <name type="synonym">Sisymbrium salsugineum</name>
    <dbReference type="NCBI Taxonomy" id="72664"/>
    <lineage>
        <taxon>Eukaryota</taxon>
        <taxon>Viridiplantae</taxon>
        <taxon>Streptophyta</taxon>
        <taxon>Embryophyta</taxon>
        <taxon>Tracheophyta</taxon>
        <taxon>Spermatophyta</taxon>
        <taxon>Magnoliopsida</taxon>
        <taxon>eudicotyledons</taxon>
        <taxon>Gunneridae</taxon>
        <taxon>Pentapetalae</taxon>
        <taxon>rosids</taxon>
        <taxon>malvids</taxon>
        <taxon>Brassicales</taxon>
        <taxon>Brassicaceae</taxon>
        <taxon>Eutremeae</taxon>
        <taxon>Eutrema</taxon>
    </lineage>
</organism>
<dbReference type="InterPro" id="IPR006501">
    <property type="entry name" value="Pectinesterase_inhib_dom"/>
</dbReference>
<dbReference type="InterPro" id="IPR012334">
    <property type="entry name" value="Pectin_lyas_fold"/>
</dbReference>
<comment type="pathway">
    <text evidence="1 10">Glycan metabolism; pectin degradation; 2-dehydro-3-deoxy-D-gluconate from pectin: step 1/5.</text>
</comment>
<dbReference type="AlphaFoldDB" id="V4MFH7"/>
<keyword evidence="10" id="KW-0134">Cell wall</keyword>
<dbReference type="CDD" id="cd15798">
    <property type="entry name" value="PMEI-like_3"/>
    <property type="match status" value="1"/>
</dbReference>
<dbReference type="GO" id="GO:0045490">
    <property type="term" value="P:pectin catabolic process"/>
    <property type="evidence" value="ECO:0007669"/>
    <property type="project" value="UniProtKB-UniRule"/>
</dbReference>
<evidence type="ECO:0000256" key="8">
    <source>
        <dbReference type="ARBA" id="ARBA00023180"/>
    </source>
</evidence>
<dbReference type="NCBIfam" id="TIGR01614">
    <property type="entry name" value="PME_inhib"/>
    <property type="match status" value="1"/>
</dbReference>
<keyword evidence="6 10" id="KW-0063">Aspartyl esterase</keyword>
<dbReference type="Pfam" id="PF04043">
    <property type="entry name" value="PMEI"/>
    <property type="match status" value="1"/>
</dbReference>
<dbReference type="Gene3D" id="2.160.20.10">
    <property type="entry name" value="Single-stranded right-handed beta-helix, Pectin lyase-like"/>
    <property type="match status" value="1"/>
</dbReference>
<evidence type="ECO:0000256" key="7">
    <source>
        <dbReference type="ARBA" id="ARBA00023157"/>
    </source>
</evidence>
<dbReference type="OMA" id="FVKCHIT"/>
<comment type="catalytic activity">
    <reaction evidence="10">
        <text>[(1-&gt;4)-alpha-D-galacturonosyl methyl ester](n) + n H2O = [(1-&gt;4)-alpha-D-galacturonosyl](n) + n methanol + n H(+)</text>
        <dbReference type="Rhea" id="RHEA:22380"/>
        <dbReference type="Rhea" id="RHEA-COMP:14570"/>
        <dbReference type="Rhea" id="RHEA-COMP:14573"/>
        <dbReference type="ChEBI" id="CHEBI:15377"/>
        <dbReference type="ChEBI" id="CHEBI:15378"/>
        <dbReference type="ChEBI" id="CHEBI:17790"/>
        <dbReference type="ChEBI" id="CHEBI:140522"/>
        <dbReference type="ChEBI" id="CHEBI:140523"/>
        <dbReference type="EC" id="3.1.1.11"/>
    </reaction>
</comment>
<dbReference type="EC" id="3.1.1.11" evidence="4 10"/>
<dbReference type="PROSITE" id="PS00800">
    <property type="entry name" value="PECTINESTERASE_1"/>
    <property type="match status" value="1"/>
</dbReference>
<feature type="active site" evidence="9">
    <location>
        <position position="422"/>
    </location>
</feature>
<comment type="subcellular location">
    <subcellularLocation>
        <location evidence="10">Secreted</location>
        <location evidence="10">Cell wall</location>
    </subcellularLocation>
</comment>
<evidence type="ECO:0000256" key="4">
    <source>
        <dbReference type="ARBA" id="ARBA00013229"/>
    </source>
</evidence>
<name>V4MFH7_EUTSA</name>
<dbReference type="Proteomes" id="UP000030689">
    <property type="component" value="Unassembled WGS sequence"/>
</dbReference>
<evidence type="ECO:0000256" key="1">
    <source>
        <dbReference type="ARBA" id="ARBA00005184"/>
    </source>
</evidence>
<dbReference type="UniPathway" id="UPA00545">
    <property type="reaction ID" value="UER00823"/>
</dbReference>
<dbReference type="InterPro" id="IPR000070">
    <property type="entry name" value="Pectinesterase_cat"/>
</dbReference>
<reference evidence="12 13" key="1">
    <citation type="journal article" date="2013" name="Front. Plant Sci.">
        <title>The Reference Genome of the Halophytic Plant Eutrema salsugineum.</title>
        <authorList>
            <person name="Yang R."/>
            <person name="Jarvis D.E."/>
            <person name="Chen H."/>
            <person name="Beilstein M.A."/>
            <person name="Grimwood J."/>
            <person name="Jenkins J."/>
            <person name="Shu S."/>
            <person name="Prochnik S."/>
            <person name="Xin M."/>
            <person name="Ma C."/>
            <person name="Schmutz J."/>
            <person name="Wing R.A."/>
            <person name="Mitchell-Olds T."/>
            <person name="Schumaker K.S."/>
            <person name="Wang X."/>
        </authorList>
    </citation>
    <scope>NUCLEOTIDE SEQUENCE [LARGE SCALE GENOMIC DNA]</scope>
</reference>
<dbReference type="InterPro" id="IPR018040">
    <property type="entry name" value="Pectinesterase_Tyr_AS"/>
</dbReference>
<dbReference type="InterPro" id="IPR035513">
    <property type="entry name" value="Invertase/methylesterase_inhib"/>
</dbReference>
<dbReference type="OrthoDB" id="2019149at2759"/>
<dbReference type="EMBL" id="KI517809">
    <property type="protein sequence ID" value="ESQ30031.1"/>
    <property type="molecule type" value="Genomic_DNA"/>
</dbReference>
<comment type="similarity">
    <text evidence="2">In the N-terminal section; belongs to the PMEI family.</text>
</comment>
<dbReference type="Gramene" id="ESQ30031">
    <property type="protein sequence ID" value="ESQ30031"/>
    <property type="gene ID" value="EUTSA_v10011343mg"/>
</dbReference>
<dbReference type="SMART" id="SM00856">
    <property type="entry name" value="PMEI"/>
    <property type="match status" value="1"/>
</dbReference>
<keyword evidence="8" id="KW-0325">Glycoprotein</keyword>
<gene>
    <name evidence="12" type="ORF">EUTSA_v10011343mg</name>
</gene>
<dbReference type="SUPFAM" id="SSF101148">
    <property type="entry name" value="Plant invertase/pectin methylesterase inhibitor"/>
    <property type="match status" value="1"/>
</dbReference>
<dbReference type="KEGG" id="eus:EUTSA_v10011343mg"/>
<comment type="function">
    <text evidence="10">Acts in the modification of cell walls via demethylesterification of cell wall pectin.</text>
</comment>
<protein>
    <recommendedName>
        <fullName evidence="4 10">Pectinesterase</fullName>
        <ecNumber evidence="4 10">3.1.1.11</ecNumber>
    </recommendedName>
</protein>
<evidence type="ECO:0000256" key="10">
    <source>
        <dbReference type="RuleBase" id="RU000589"/>
    </source>
</evidence>
<dbReference type="GO" id="GO:0042545">
    <property type="term" value="P:cell wall modification"/>
    <property type="evidence" value="ECO:0007669"/>
    <property type="project" value="UniProtKB-UniRule"/>
</dbReference>
<feature type="domain" description="Pectinesterase inhibitor" evidence="11">
    <location>
        <begin position="57"/>
        <end position="215"/>
    </location>
</feature>
<dbReference type="FunFam" id="2.160.20.10:FF:000001">
    <property type="entry name" value="Pectinesterase"/>
    <property type="match status" value="1"/>
</dbReference>
<dbReference type="eggNOG" id="ENOG502QSQ4">
    <property type="taxonomic scope" value="Eukaryota"/>
</dbReference>
<dbReference type="GO" id="GO:1990110">
    <property type="term" value="P:callus formation"/>
    <property type="evidence" value="ECO:0007669"/>
    <property type="project" value="EnsemblPlants"/>
</dbReference>
<accession>V4MFH7</accession>
<evidence type="ECO:0000256" key="9">
    <source>
        <dbReference type="PROSITE-ProRule" id="PRU10040"/>
    </source>
</evidence>
<keyword evidence="7" id="KW-1015">Disulfide bond</keyword>
<evidence type="ECO:0000256" key="3">
    <source>
        <dbReference type="ARBA" id="ARBA00007786"/>
    </source>
</evidence>
<proteinExistence type="inferred from homology"/>
<sequence length="584" mass="64031">MAPSKDFISKFSDFKNNKKLVFSSAVLALLLFATVVGIATTKANHNNSQKTKTLSLTSHAVLKSVCTSTRYPELCFSAVASTGKKLTSHKDVIEASLNLTTNVVKHNYFAVKKLITKRKGGLRAREATALHDCLETIDETLDELHVAVEDLHQYPKGKSLRKHADDLKTLISSAITNQETCLDGFSYDDADRKVRKALMKGQVHVEHMCSNALAMIKNMTDTDIANFELKDRSTSSNNRKLKEVTGDLDGEGWPNWLSVGDRRLLQGSTVKADVTVAADGSGDFRTIAAAVAAAPEKSNKRFVIHIKAGVYRENVEVTKKKKNVMFLGDGRGKTIITGSRNVVDGSTTFHSATVAAVGERFLARDITFQNTAGPSKHQAVALRVGSDFSAFYNCDMLAYQDTLYVHSNRQFFVKCHIIGTVDFIFGNAAAVFQDCDINARRPNSNQKNMVTAQGRSDPNQNTGIVIQNCRIGATSDLLAVKGSFPTYLGRPWKQYSRTVIMQSDISDVIRPAGWLEWSGSFALDTLTYREYLNRGGGAGTANRVKWKGFKVITSVTEAEQYTAGQFIGGGSWLASTGFPFLLSL</sequence>
<dbReference type="InterPro" id="IPR011050">
    <property type="entry name" value="Pectin_lyase_fold/virulence"/>
</dbReference>
<dbReference type="GO" id="GO:0030599">
    <property type="term" value="F:pectinesterase activity"/>
    <property type="evidence" value="ECO:0007669"/>
    <property type="project" value="UniProtKB-UniRule"/>
</dbReference>
<evidence type="ECO:0000259" key="11">
    <source>
        <dbReference type="SMART" id="SM00856"/>
    </source>
</evidence>